<dbReference type="EMBL" id="MCFG01000201">
    <property type="protein sequence ID" value="ORX78683.1"/>
    <property type="molecule type" value="Genomic_DNA"/>
</dbReference>
<accession>A0A1Y1WYV4</accession>
<dbReference type="Pfam" id="PF14771">
    <property type="entry name" value="DUF4476"/>
    <property type="match status" value="1"/>
</dbReference>
<comment type="caution">
    <text evidence="3">The sequence shown here is derived from an EMBL/GenBank/DDBJ whole genome shotgun (WGS) entry which is preliminary data.</text>
</comment>
<organism evidence="3 4">
    <name type="scientific">Anaeromyces robustus</name>
    <dbReference type="NCBI Taxonomy" id="1754192"/>
    <lineage>
        <taxon>Eukaryota</taxon>
        <taxon>Fungi</taxon>
        <taxon>Fungi incertae sedis</taxon>
        <taxon>Chytridiomycota</taxon>
        <taxon>Chytridiomycota incertae sedis</taxon>
        <taxon>Neocallimastigomycetes</taxon>
        <taxon>Neocallimastigales</taxon>
        <taxon>Neocallimastigaceae</taxon>
        <taxon>Anaeromyces</taxon>
    </lineage>
</organism>
<keyword evidence="4" id="KW-1185">Reference proteome</keyword>
<dbReference type="InterPro" id="IPR028011">
    <property type="entry name" value="DUF4476"/>
</dbReference>
<evidence type="ECO:0000259" key="2">
    <source>
        <dbReference type="Pfam" id="PF14771"/>
    </source>
</evidence>
<name>A0A1Y1WYV4_9FUNG</name>
<feature type="coiled-coil region" evidence="1">
    <location>
        <begin position="11"/>
        <end position="48"/>
    </location>
</feature>
<evidence type="ECO:0000313" key="3">
    <source>
        <dbReference type="EMBL" id="ORX78683.1"/>
    </source>
</evidence>
<reference evidence="3 4" key="2">
    <citation type="submission" date="2016-08" db="EMBL/GenBank/DDBJ databases">
        <title>Pervasive Adenine N6-methylation of Active Genes in Fungi.</title>
        <authorList>
            <consortium name="DOE Joint Genome Institute"/>
            <person name="Mondo S.J."/>
            <person name="Dannebaum R.O."/>
            <person name="Kuo R.C."/>
            <person name="Labutti K."/>
            <person name="Haridas S."/>
            <person name="Kuo A."/>
            <person name="Salamov A."/>
            <person name="Ahrendt S.R."/>
            <person name="Lipzen A."/>
            <person name="Sullivan W."/>
            <person name="Andreopoulos W.B."/>
            <person name="Clum A."/>
            <person name="Lindquist E."/>
            <person name="Daum C."/>
            <person name="Ramamoorthy G.K."/>
            <person name="Gryganskyi A."/>
            <person name="Culley D."/>
            <person name="Magnuson J.K."/>
            <person name="James T.Y."/>
            <person name="O'Malley M.A."/>
            <person name="Stajich J.E."/>
            <person name="Spatafora J.W."/>
            <person name="Visel A."/>
            <person name="Grigoriev I.V."/>
        </authorList>
    </citation>
    <scope>NUCLEOTIDE SEQUENCE [LARGE SCALE GENOMIC DNA]</scope>
    <source>
        <strain evidence="3 4">S4</strain>
    </source>
</reference>
<protein>
    <recommendedName>
        <fullName evidence="2">DUF4476 domain-containing protein</fullName>
    </recommendedName>
</protein>
<gene>
    <name evidence="3" type="ORF">BCR32DRAFT_294894</name>
</gene>
<keyword evidence="1" id="KW-0175">Coiled coil</keyword>
<reference evidence="3 4" key="1">
    <citation type="submission" date="2016-08" db="EMBL/GenBank/DDBJ databases">
        <title>A Parts List for Fungal Cellulosomes Revealed by Comparative Genomics.</title>
        <authorList>
            <consortium name="DOE Joint Genome Institute"/>
            <person name="Haitjema C.H."/>
            <person name="Gilmore S.P."/>
            <person name="Henske J.K."/>
            <person name="Solomon K.V."/>
            <person name="De Groot R."/>
            <person name="Kuo A."/>
            <person name="Mondo S.J."/>
            <person name="Salamov A.A."/>
            <person name="Labutti K."/>
            <person name="Zhao Z."/>
            <person name="Chiniquy J."/>
            <person name="Barry K."/>
            <person name="Brewer H.M."/>
            <person name="Purvine S.O."/>
            <person name="Wright A.T."/>
            <person name="Boxma B."/>
            <person name="Van Alen T."/>
            <person name="Hackstein J.H."/>
            <person name="Baker S.E."/>
            <person name="Grigoriev I.V."/>
            <person name="O'Malley M.A."/>
        </authorList>
    </citation>
    <scope>NUCLEOTIDE SEQUENCE [LARGE SCALE GENOMIC DNA]</scope>
    <source>
        <strain evidence="3 4">S4</strain>
    </source>
</reference>
<feature type="domain" description="DUF4476" evidence="2">
    <location>
        <begin position="134"/>
        <end position="218"/>
    </location>
</feature>
<dbReference type="Proteomes" id="UP000193944">
    <property type="component" value="Unassembled WGS sequence"/>
</dbReference>
<dbReference type="OrthoDB" id="2152563at2759"/>
<sequence>MESNFSPENELEQLKIISENQEKLLKKLEELEKNDNEEEKNLKYIQKNINNLFELISHSINNKNNGHININTSPALNLINNNDNDNITTNIPIDTQNTENINNNTNSTNIINNIPNNNNTINEILETRDSKILFTVNEFKKFIGSIIDSPSASYRQNIIEKQVKQGYMFSIEQIGELLNLLPYMSEKKCILKLLKNSIHDYYHKQELLNYLTEETEEEKQALFDILFK</sequence>
<dbReference type="AlphaFoldDB" id="A0A1Y1WYV4"/>
<evidence type="ECO:0000313" key="4">
    <source>
        <dbReference type="Proteomes" id="UP000193944"/>
    </source>
</evidence>
<proteinExistence type="predicted"/>
<evidence type="ECO:0000256" key="1">
    <source>
        <dbReference type="SAM" id="Coils"/>
    </source>
</evidence>